<reference evidence="2 3" key="1">
    <citation type="submission" date="2023-06" db="EMBL/GenBank/DDBJ databases">
        <title>Genome sequence of Methanimicrococcus sp. At1.</title>
        <authorList>
            <person name="Protasov E."/>
            <person name="Platt K."/>
            <person name="Poehlein A."/>
            <person name="Daniel R."/>
            <person name="Brune A."/>
        </authorList>
    </citation>
    <scope>NUCLEOTIDE SEQUENCE [LARGE SCALE GENOMIC DNA]</scope>
    <source>
        <strain evidence="2 3">At1</strain>
    </source>
</reference>
<dbReference type="Proteomes" id="UP001272052">
    <property type="component" value="Unassembled WGS sequence"/>
</dbReference>
<protein>
    <submittedName>
        <fullName evidence="2">Uncharacterized protein</fullName>
    </submittedName>
</protein>
<gene>
    <name evidence="2" type="ORF">MmiAt1_07200</name>
</gene>
<keyword evidence="3" id="KW-1185">Reference proteome</keyword>
<evidence type="ECO:0000313" key="2">
    <source>
        <dbReference type="EMBL" id="MDV0445163.1"/>
    </source>
</evidence>
<comment type="caution">
    <text evidence="2">The sequence shown here is derived from an EMBL/GenBank/DDBJ whole genome shotgun (WGS) entry which is preliminary data.</text>
</comment>
<dbReference type="RefSeq" id="WP_318785590.1">
    <property type="nucleotide sequence ID" value="NZ_JAWDKC010000013.1"/>
</dbReference>
<keyword evidence="1" id="KW-0472">Membrane</keyword>
<dbReference type="PROSITE" id="PS51257">
    <property type="entry name" value="PROKAR_LIPOPROTEIN"/>
    <property type="match status" value="1"/>
</dbReference>
<evidence type="ECO:0000313" key="3">
    <source>
        <dbReference type="Proteomes" id="UP001272052"/>
    </source>
</evidence>
<dbReference type="EMBL" id="JAWDKC010000013">
    <property type="protein sequence ID" value="MDV0445163.1"/>
    <property type="molecule type" value="Genomic_DNA"/>
</dbReference>
<name>A0ABU3VP37_9EURY</name>
<keyword evidence="1" id="KW-0812">Transmembrane</keyword>
<proteinExistence type="predicted"/>
<sequence length="248" mass="28283">MDFAKEKYKIIAIVIVLVACIASAGYYYSVYNISGDDSDKIEKAVKEYTGIENVQIIDTKRVGSQMCTLFKTDEEWYRGLVIFERGLNLKWRPVRSSEGTEFMLSMYYPDAGRYVVICGTDTNPEIASYEFTADLEPYSESAPKGEIVYQNTISNPDFMDVFERPNEEEKMLETGNRNYYYPTQHLFDSDGNDITLELIRNRPDIMQVGKGTATMEKELDTILAAAILIGGIVLGMMFWKSGDKRDEE</sequence>
<organism evidence="2 3">
    <name type="scientific">Methanimicrococcus hacksteinii</name>
    <dbReference type="NCBI Taxonomy" id="3028293"/>
    <lineage>
        <taxon>Archaea</taxon>
        <taxon>Methanobacteriati</taxon>
        <taxon>Methanobacteriota</taxon>
        <taxon>Stenosarchaea group</taxon>
        <taxon>Methanomicrobia</taxon>
        <taxon>Methanosarcinales</taxon>
        <taxon>Methanosarcinaceae</taxon>
        <taxon>Methanimicrococcus</taxon>
    </lineage>
</organism>
<accession>A0ABU3VP37</accession>
<keyword evidence="1" id="KW-1133">Transmembrane helix</keyword>
<feature type="transmembrane region" description="Helical" evidence="1">
    <location>
        <begin position="222"/>
        <end position="239"/>
    </location>
</feature>
<evidence type="ECO:0000256" key="1">
    <source>
        <dbReference type="SAM" id="Phobius"/>
    </source>
</evidence>